<organism evidence="2 3">
    <name type="scientific">Genlisea aurea</name>
    <dbReference type="NCBI Taxonomy" id="192259"/>
    <lineage>
        <taxon>Eukaryota</taxon>
        <taxon>Viridiplantae</taxon>
        <taxon>Streptophyta</taxon>
        <taxon>Embryophyta</taxon>
        <taxon>Tracheophyta</taxon>
        <taxon>Spermatophyta</taxon>
        <taxon>Magnoliopsida</taxon>
        <taxon>eudicotyledons</taxon>
        <taxon>Gunneridae</taxon>
        <taxon>Pentapetalae</taxon>
        <taxon>asterids</taxon>
        <taxon>lamiids</taxon>
        <taxon>Lamiales</taxon>
        <taxon>Lentibulariaceae</taxon>
        <taxon>Genlisea</taxon>
    </lineage>
</organism>
<dbReference type="GO" id="GO:0035312">
    <property type="term" value="F:5'-3' DNA exonuclease activity"/>
    <property type="evidence" value="ECO:0007669"/>
    <property type="project" value="TreeGrafter"/>
</dbReference>
<dbReference type="PANTHER" id="PTHR23240:SF31">
    <property type="entry name" value="DNA REPAIR METALLO-BETA-LACTAMASE FAMILY PROTEIN"/>
    <property type="match status" value="1"/>
</dbReference>
<protein>
    <recommendedName>
        <fullName evidence="1">DNA repair metallo-beta-lactamase domain-containing protein</fullName>
    </recommendedName>
</protein>
<comment type="caution">
    <text evidence="2">The sequence shown here is derived from an EMBL/GenBank/DDBJ whole genome shotgun (WGS) entry which is preliminary data.</text>
</comment>
<dbReference type="Pfam" id="PF07522">
    <property type="entry name" value="DRMBL"/>
    <property type="match status" value="1"/>
</dbReference>
<name>S8C277_9LAMI</name>
<dbReference type="PANTHER" id="PTHR23240">
    <property type="entry name" value="DNA CROSS-LINK REPAIR PROTEIN PSO2/SNM1-RELATED"/>
    <property type="match status" value="1"/>
</dbReference>
<feature type="non-terminal residue" evidence="2">
    <location>
        <position position="179"/>
    </location>
</feature>
<dbReference type="FunFam" id="3.40.50.12650:FF:000005">
    <property type="entry name" value="DNA repair metallo-beta-lactamase family protein"/>
    <property type="match status" value="1"/>
</dbReference>
<keyword evidence="3" id="KW-1185">Reference proteome</keyword>
<feature type="domain" description="DNA repair metallo-beta-lactamase" evidence="1">
    <location>
        <begin position="59"/>
        <end position="166"/>
    </location>
</feature>
<dbReference type="OrthoDB" id="262529at2759"/>
<gene>
    <name evidence="2" type="ORF">M569_16267</name>
</gene>
<proteinExistence type="predicted"/>
<feature type="non-terminal residue" evidence="2">
    <location>
        <position position="1"/>
    </location>
</feature>
<accession>S8C277</accession>
<dbReference type="Gene3D" id="3.40.50.12650">
    <property type="match status" value="1"/>
</dbReference>
<dbReference type="InterPro" id="IPR011084">
    <property type="entry name" value="DRMBL"/>
</dbReference>
<reference evidence="2 3" key="1">
    <citation type="journal article" date="2013" name="BMC Genomics">
        <title>The miniature genome of a carnivorous plant Genlisea aurea contains a low number of genes and short non-coding sequences.</title>
        <authorList>
            <person name="Leushkin E.V."/>
            <person name="Sutormin R.A."/>
            <person name="Nabieva E.R."/>
            <person name="Penin A.A."/>
            <person name="Kondrashov A.S."/>
            <person name="Logacheva M.D."/>
        </authorList>
    </citation>
    <scope>NUCLEOTIDE SEQUENCE [LARGE SCALE GENOMIC DNA]</scope>
</reference>
<dbReference type="GO" id="GO:0006303">
    <property type="term" value="P:double-strand break repair via nonhomologous end joining"/>
    <property type="evidence" value="ECO:0007669"/>
    <property type="project" value="TreeGrafter"/>
</dbReference>
<evidence type="ECO:0000259" key="1">
    <source>
        <dbReference type="Pfam" id="PF07522"/>
    </source>
</evidence>
<dbReference type="AlphaFoldDB" id="S8C277"/>
<sequence length="179" mass="20671">SLEQVINCIWDHPDAPNVYLGCDLLGQEDILVQVSLAFGEKVYIDPTRSPKCFKTFELIAPEIVSRDVASRFHLLGFPGLYETAEIKIREARSNLRPEPLVIRPSSQWYAWDEGVSDAMKRRMDRAVKDVNGIWHVCYSMHSSRDELEWALEILAPKWVVSTTACCRAMEFDYVRKRCF</sequence>
<evidence type="ECO:0000313" key="2">
    <source>
        <dbReference type="EMBL" id="EPS58546.1"/>
    </source>
</evidence>
<evidence type="ECO:0000313" key="3">
    <source>
        <dbReference type="Proteomes" id="UP000015453"/>
    </source>
</evidence>
<dbReference type="GO" id="GO:0003684">
    <property type="term" value="F:damaged DNA binding"/>
    <property type="evidence" value="ECO:0007669"/>
    <property type="project" value="TreeGrafter"/>
</dbReference>
<dbReference type="GO" id="GO:0036297">
    <property type="term" value="P:interstrand cross-link repair"/>
    <property type="evidence" value="ECO:0007669"/>
    <property type="project" value="TreeGrafter"/>
</dbReference>
<dbReference type="Proteomes" id="UP000015453">
    <property type="component" value="Unassembled WGS sequence"/>
</dbReference>
<dbReference type="EMBL" id="AUSU01009114">
    <property type="protein sequence ID" value="EPS58546.1"/>
    <property type="molecule type" value="Genomic_DNA"/>
</dbReference>